<name>A0AAV6YG95_ENGPU</name>
<sequence>MAVVVAVIELAGVIELAEVIELAGVIELAVLMFDDVGVARDKSDELECAISCDVEVGDKVELEGDEVGLLEDVITCDEVEMANETLVVEVFVGDMIVSFSVVAVVNDEGEFVDDSVTDDDVDAAVSVTFEVLPVSEDIK</sequence>
<evidence type="ECO:0000313" key="1">
    <source>
        <dbReference type="EMBL" id="KAG8536107.1"/>
    </source>
</evidence>
<reference evidence="1" key="1">
    <citation type="thesis" date="2020" institute="ProQuest LLC" country="789 East Eisenhower Parkway, Ann Arbor, MI, USA">
        <title>Comparative Genomics and Chromosome Evolution.</title>
        <authorList>
            <person name="Mudd A.B."/>
        </authorList>
    </citation>
    <scope>NUCLEOTIDE SEQUENCE</scope>
    <source>
        <strain evidence="1">237g6f4</strain>
        <tissue evidence="1">Blood</tissue>
    </source>
</reference>
<comment type="caution">
    <text evidence="1">The sequence shown here is derived from an EMBL/GenBank/DDBJ whole genome shotgun (WGS) entry which is preliminary data.</text>
</comment>
<dbReference type="EMBL" id="WNYA01050358">
    <property type="protein sequence ID" value="KAG8536107.1"/>
    <property type="molecule type" value="Genomic_DNA"/>
</dbReference>
<dbReference type="AlphaFoldDB" id="A0AAV6YG95"/>
<keyword evidence="2" id="KW-1185">Reference proteome</keyword>
<accession>A0AAV6YG95</accession>
<evidence type="ECO:0000313" key="2">
    <source>
        <dbReference type="Proteomes" id="UP000824782"/>
    </source>
</evidence>
<organism evidence="1 2">
    <name type="scientific">Engystomops pustulosus</name>
    <name type="common">Tungara frog</name>
    <name type="synonym">Physalaemus pustulosus</name>
    <dbReference type="NCBI Taxonomy" id="76066"/>
    <lineage>
        <taxon>Eukaryota</taxon>
        <taxon>Metazoa</taxon>
        <taxon>Chordata</taxon>
        <taxon>Craniata</taxon>
        <taxon>Vertebrata</taxon>
        <taxon>Euteleostomi</taxon>
        <taxon>Amphibia</taxon>
        <taxon>Batrachia</taxon>
        <taxon>Anura</taxon>
        <taxon>Neobatrachia</taxon>
        <taxon>Hyloidea</taxon>
        <taxon>Leptodactylidae</taxon>
        <taxon>Leiuperinae</taxon>
        <taxon>Engystomops</taxon>
    </lineage>
</organism>
<protein>
    <submittedName>
        <fullName evidence="1">Uncharacterized protein</fullName>
    </submittedName>
</protein>
<proteinExistence type="predicted"/>
<gene>
    <name evidence="1" type="ORF">GDO81_027113</name>
</gene>
<dbReference type="Proteomes" id="UP000824782">
    <property type="component" value="Unassembled WGS sequence"/>
</dbReference>